<evidence type="ECO:0000313" key="5">
    <source>
        <dbReference type="Proteomes" id="UP000268372"/>
    </source>
</evidence>
<gene>
    <name evidence="4" type="ORF">EG242_01040</name>
</gene>
<dbReference type="AlphaFoldDB" id="A0A3P1B6Z3"/>
<feature type="compositionally biased region" description="Basic and acidic residues" evidence="2">
    <location>
        <begin position="138"/>
        <end position="173"/>
    </location>
</feature>
<protein>
    <submittedName>
        <fullName evidence="4">Copper chaperone</fullName>
    </submittedName>
</protein>
<dbReference type="OrthoDB" id="1178902at2"/>
<accession>A0A3P1B6Z3</accession>
<feature type="domain" description="HMA" evidence="3">
    <location>
        <begin position="49"/>
        <end position="116"/>
    </location>
</feature>
<name>A0A3P1B6Z3_9FLAO</name>
<evidence type="ECO:0000259" key="3">
    <source>
        <dbReference type="PROSITE" id="PS50846"/>
    </source>
</evidence>
<dbReference type="InterPro" id="IPR006121">
    <property type="entry name" value="HMA_dom"/>
</dbReference>
<dbReference type="PROSITE" id="PS50846">
    <property type="entry name" value="HMA_2"/>
    <property type="match status" value="1"/>
</dbReference>
<sequence length="180" mass="19527">MLFLAATLLVSCKQNSNKQDETTTTNTVTDTTNVVEDNVASDGISGVMQKATFQVEGMACAVGCAKVIEGKLAKMDGIKSAEVDFDTKTATVEFDDAKQNTDAIKKMVEEIANGAYKVENVNVSKEMAMLFQEDKTDQKKCCSSHKDGKSCGDKKGTDKKKDGCCKDKKDKKVTTKQNII</sequence>
<dbReference type="EMBL" id="RQTJ01000002">
    <property type="protein sequence ID" value="RRA96845.1"/>
    <property type="molecule type" value="Genomic_DNA"/>
</dbReference>
<dbReference type="CDD" id="cd00371">
    <property type="entry name" value="HMA"/>
    <property type="match status" value="1"/>
</dbReference>
<evidence type="ECO:0000256" key="1">
    <source>
        <dbReference type="ARBA" id="ARBA00022723"/>
    </source>
</evidence>
<keyword evidence="5" id="KW-1185">Reference proteome</keyword>
<organism evidence="4 5">
    <name type="scientific">Paenimyroides viscosum</name>
    <dbReference type="NCBI Taxonomy" id="2488729"/>
    <lineage>
        <taxon>Bacteria</taxon>
        <taxon>Pseudomonadati</taxon>
        <taxon>Bacteroidota</taxon>
        <taxon>Flavobacteriia</taxon>
        <taxon>Flavobacteriales</taxon>
        <taxon>Flavobacteriaceae</taxon>
        <taxon>Paenimyroides</taxon>
    </lineage>
</organism>
<keyword evidence="1" id="KW-0479">Metal-binding</keyword>
<feature type="region of interest" description="Disordered" evidence="2">
    <location>
        <begin position="138"/>
        <end position="180"/>
    </location>
</feature>
<comment type="caution">
    <text evidence="4">The sequence shown here is derived from an EMBL/GenBank/DDBJ whole genome shotgun (WGS) entry which is preliminary data.</text>
</comment>
<dbReference type="Gene3D" id="3.30.70.100">
    <property type="match status" value="1"/>
</dbReference>
<dbReference type="FunFam" id="3.30.70.100:FF:000001">
    <property type="entry name" value="ATPase copper transporting beta"/>
    <property type="match status" value="1"/>
</dbReference>
<evidence type="ECO:0000256" key="2">
    <source>
        <dbReference type="SAM" id="MobiDB-lite"/>
    </source>
</evidence>
<dbReference type="GO" id="GO:0046872">
    <property type="term" value="F:metal ion binding"/>
    <property type="evidence" value="ECO:0007669"/>
    <property type="project" value="UniProtKB-KW"/>
</dbReference>
<dbReference type="Proteomes" id="UP000268372">
    <property type="component" value="Unassembled WGS sequence"/>
</dbReference>
<dbReference type="SUPFAM" id="SSF55008">
    <property type="entry name" value="HMA, heavy metal-associated domain"/>
    <property type="match status" value="1"/>
</dbReference>
<evidence type="ECO:0000313" key="4">
    <source>
        <dbReference type="EMBL" id="RRA96845.1"/>
    </source>
</evidence>
<reference evidence="4 5" key="1">
    <citation type="submission" date="2018-11" db="EMBL/GenBank/DDBJ databases">
        <title>Flavobacterium sp. nov., YIM 102796 draft genome.</title>
        <authorList>
            <person name="Li G."/>
            <person name="Jiang Y."/>
        </authorList>
    </citation>
    <scope>NUCLEOTIDE SEQUENCE [LARGE SCALE GENOMIC DNA]</scope>
    <source>
        <strain evidence="4 5">YIM 102796</strain>
    </source>
</reference>
<dbReference type="InterPro" id="IPR036163">
    <property type="entry name" value="HMA_dom_sf"/>
</dbReference>
<proteinExistence type="predicted"/>
<dbReference type="Pfam" id="PF00403">
    <property type="entry name" value="HMA"/>
    <property type="match status" value="1"/>
</dbReference>